<comment type="caution">
    <text evidence="2">The sequence shown here is derived from an EMBL/GenBank/DDBJ whole genome shotgun (WGS) entry which is preliminary data.</text>
</comment>
<accession>A0AAV6I7M4</accession>
<keyword evidence="1" id="KW-1133">Transmembrane helix</keyword>
<organism evidence="2 3">
    <name type="scientific">Rhododendron griersonianum</name>
    <dbReference type="NCBI Taxonomy" id="479676"/>
    <lineage>
        <taxon>Eukaryota</taxon>
        <taxon>Viridiplantae</taxon>
        <taxon>Streptophyta</taxon>
        <taxon>Embryophyta</taxon>
        <taxon>Tracheophyta</taxon>
        <taxon>Spermatophyta</taxon>
        <taxon>Magnoliopsida</taxon>
        <taxon>eudicotyledons</taxon>
        <taxon>Gunneridae</taxon>
        <taxon>Pentapetalae</taxon>
        <taxon>asterids</taxon>
        <taxon>Ericales</taxon>
        <taxon>Ericaceae</taxon>
        <taxon>Ericoideae</taxon>
        <taxon>Rhodoreae</taxon>
        <taxon>Rhododendron</taxon>
    </lineage>
</organism>
<evidence type="ECO:0000313" key="3">
    <source>
        <dbReference type="Proteomes" id="UP000823749"/>
    </source>
</evidence>
<gene>
    <name evidence="2" type="ORF">RHGRI_035235</name>
</gene>
<dbReference type="Proteomes" id="UP000823749">
    <property type="component" value="Chromosome 12"/>
</dbReference>
<evidence type="ECO:0000313" key="2">
    <source>
        <dbReference type="EMBL" id="KAG5523344.1"/>
    </source>
</evidence>
<keyword evidence="3" id="KW-1185">Reference proteome</keyword>
<keyword evidence="1" id="KW-0812">Transmembrane</keyword>
<feature type="transmembrane region" description="Helical" evidence="1">
    <location>
        <begin position="61"/>
        <end position="78"/>
    </location>
</feature>
<proteinExistence type="predicted"/>
<reference evidence="2" key="1">
    <citation type="submission" date="2020-08" db="EMBL/GenBank/DDBJ databases">
        <title>Plant Genome Project.</title>
        <authorList>
            <person name="Zhang R.-G."/>
        </authorList>
    </citation>
    <scope>NUCLEOTIDE SEQUENCE</scope>
    <source>
        <strain evidence="2">WSP0</strain>
        <tissue evidence="2">Leaf</tissue>
    </source>
</reference>
<dbReference type="AlphaFoldDB" id="A0AAV6I7M4"/>
<keyword evidence="1" id="KW-0472">Membrane</keyword>
<protein>
    <submittedName>
        <fullName evidence="2">Uncharacterized protein</fullName>
    </submittedName>
</protein>
<dbReference type="EMBL" id="JACTNZ010000012">
    <property type="protein sequence ID" value="KAG5523344.1"/>
    <property type="molecule type" value="Genomic_DNA"/>
</dbReference>
<evidence type="ECO:0000256" key="1">
    <source>
        <dbReference type="SAM" id="Phobius"/>
    </source>
</evidence>
<name>A0AAV6I7M4_9ERIC</name>
<sequence length="94" mass="10960">MAIRCVRTSPLFCVATRLTSRIGRSKQSRSHSIERRIFSTMRFLQRATTTSRNPSSILLERLPGILIFTLLSLLLLLLQKFRLTWLHNNCMKKN</sequence>